<dbReference type="InterPro" id="IPR000551">
    <property type="entry name" value="MerR-type_HTH_dom"/>
</dbReference>
<dbReference type="Proteomes" id="UP000324252">
    <property type="component" value="Unassembled WGS sequence"/>
</dbReference>
<dbReference type="Gene3D" id="1.10.1660.10">
    <property type="match status" value="1"/>
</dbReference>
<dbReference type="PRINTS" id="PR00040">
    <property type="entry name" value="HTHMERR"/>
</dbReference>
<comment type="subcellular location">
    <subcellularLocation>
        <location evidence="1">Cytoplasm</location>
    </subcellularLocation>
</comment>
<dbReference type="Pfam" id="PF00376">
    <property type="entry name" value="MerR"/>
    <property type="match status" value="1"/>
</dbReference>
<protein>
    <submittedName>
        <fullName evidence="7">Cu(I)-responsive transcriptional regulator</fullName>
    </submittedName>
</protein>
<dbReference type="EMBL" id="FQZZ01000005">
    <property type="protein sequence ID" value="SHK47027.1"/>
    <property type="molecule type" value="Genomic_DNA"/>
</dbReference>
<proteinExistence type="predicted"/>
<evidence type="ECO:0000259" key="6">
    <source>
        <dbReference type="PROSITE" id="PS50937"/>
    </source>
</evidence>
<dbReference type="InterPro" id="IPR047057">
    <property type="entry name" value="MerR_fam"/>
</dbReference>
<evidence type="ECO:0000256" key="3">
    <source>
        <dbReference type="ARBA" id="ARBA00023015"/>
    </source>
</evidence>
<evidence type="ECO:0000256" key="5">
    <source>
        <dbReference type="ARBA" id="ARBA00023163"/>
    </source>
</evidence>
<dbReference type="SUPFAM" id="SSF46955">
    <property type="entry name" value="Putative DNA-binding domain"/>
    <property type="match status" value="1"/>
</dbReference>
<keyword evidence="3" id="KW-0805">Transcription regulation</keyword>
<dbReference type="SMART" id="SM00422">
    <property type="entry name" value="HTH_MERR"/>
    <property type="match status" value="1"/>
</dbReference>
<feature type="domain" description="HTH merR-type" evidence="6">
    <location>
        <begin position="1"/>
        <end position="68"/>
    </location>
</feature>
<keyword evidence="2" id="KW-0963">Cytoplasm</keyword>
<dbReference type="GO" id="GO:0045893">
    <property type="term" value="P:positive regulation of DNA-templated transcription"/>
    <property type="evidence" value="ECO:0007669"/>
    <property type="project" value="InterPro"/>
</dbReference>
<dbReference type="PROSITE" id="PS50937">
    <property type="entry name" value="HTH_MERR_2"/>
    <property type="match status" value="1"/>
</dbReference>
<gene>
    <name evidence="7" type="ORF">SAMN05444142_105259</name>
</gene>
<sequence length="132" mass="14850">MNIGEVARRSGLPAKTIRYYEEIGLIRPRRSDNGYRSFAGTDLHKLAFIGRARALGFTIEECRTLLALYEDETRESAEVKRVAQDHLRHIDEKIAELQDMRATLSHLVRACAGDDRPDCPILRGLADPETAG</sequence>
<dbReference type="GO" id="GO:0003677">
    <property type="term" value="F:DNA binding"/>
    <property type="evidence" value="ECO:0007669"/>
    <property type="project" value="UniProtKB-KW"/>
</dbReference>
<dbReference type="GO" id="GO:0005737">
    <property type="term" value="C:cytoplasm"/>
    <property type="evidence" value="ECO:0007669"/>
    <property type="project" value="UniProtKB-SubCell"/>
</dbReference>
<evidence type="ECO:0000256" key="4">
    <source>
        <dbReference type="ARBA" id="ARBA00023125"/>
    </source>
</evidence>
<dbReference type="InterPro" id="IPR015358">
    <property type="entry name" value="Tscrpt_reg_MerR_DNA-bd"/>
</dbReference>
<dbReference type="GO" id="GO:0005507">
    <property type="term" value="F:copper ion binding"/>
    <property type="evidence" value="ECO:0007669"/>
    <property type="project" value="InterPro"/>
</dbReference>
<evidence type="ECO:0000313" key="7">
    <source>
        <dbReference type="EMBL" id="SHK47027.1"/>
    </source>
</evidence>
<evidence type="ECO:0000256" key="1">
    <source>
        <dbReference type="ARBA" id="ARBA00004496"/>
    </source>
</evidence>
<dbReference type="NCBIfam" id="TIGR02044">
    <property type="entry name" value="CueR"/>
    <property type="match status" value="1"/>
</dbReference>
<keyword evidence="4" id="KW-0238">DNA-binding</keyword>
<dbReference type="CDD" id="cd01108">
    <property type="entry name" value="HTH_CueR"/>
    <property type="match status" value="1"/>
</dbReference>
<organism evidence="7 8">
    <name type="scientific">Lutimaribacter pacificus</name>
    <dbReference type="NCBI Taxonomy" id="391948"/>
    <lineage>
        <taxon>Bacteria</taxon>
        <taxon>Pseudomonadati</taxon>
        <taxon>Pseudomonadota</taxon>
        <taxon>Alphaproteobacteria</taxon>
        <taxon>Rhodobacterales</taxon>
        <taxon>Roseobacteraceae</taxon>
        <taxon>Lutimaribacter</taxon>
    </lineage>
</organism>
<accession>A0A1H0FB87</accession>
<dbReference type="AlphaFoldDB" id="A0A1H0FB87"/>
<dbReference type="GO" id="GO:0003700">
    <property type="term" value="F:DNA-binding transcription factor activity"/>
    <property type="evidence" value="ECO:0007669"/>
    <property type="project" value="InterPro"/>
</dbReference>
<dbReference type="InterPro" id="IPR009061">
    <property type="entry name" value="DNA-bd_dom_put_sf"/>
</dbReference>
<reference evidence="7 8" key="1">
    <citation type="submission" date="2016-11" db="EMBL/GenBank/DDBJ databases">
        <authorList>
            <person name="Varghese N."/>
            <person name="Submissions S."/>
        </authorList>
    </citation>
    <scope>NUCLEOTIDE SEQUENCE [LARGE SCALE GENOMIC DNA]</scope>
    <source>
        <strain evidence="7 8">DSM 29620</strain>
    </source>
</reference>
<evidence type="ECO:0000256" key="2">
    <source>
        <dbReference type="ARBA" id="ARBA00022490"/>
    </source>
</evidence>
<dbReference type="PANTHER" id="PTHR30204:SF94">
    <property type="entry name" value="HEAVY METAL-DEPENDENT TRANSCRIPTIONAL REGULATOR HI_0293-RELATED"/>
    <property type="match status" value="1"/>
</dbReference>
<keyword evidence="8" id="KW-1185">Reference proteome</keyword>
<dbReference type="Pfam" id="PF09278">
    <property type="entry name" value="MerR-DNA-bind"/>
    <property type="match status" value="1"/>
</dbReference>
<dbReference type="OrthoDB" id="9802944at2"/>
<dbReference type="RefSeq" id="WP_149787627.1">
    <property type="nucleotide sequence ID" value="NZ_FNIO01000002.1"/>
</dbReference>
<dbReference type="PANTHER" id="PTHR30204">
    <property type="entry name" value="REDOX-CYCLING DRUG-SENSING TRANSCRIPTIONAL ACTIVATOR SOXR"/>
    <property type="match status" value="1"/>
</dbReference>
<dbReference type="InterPro" id="IPR011789">
    <property type="entry name" value="CueR"/>
</dbReference>
<keyword evidence="5" id="KW-0804">Transcription</keyword>
<name>A0A1H0FB87_9RHOB</name>
<evidence type="ECO:0000313" key="8">
    <source>
        <dbReference type="Proteomes" id="UP000324252"/>
    </source>
</evidence>